<proteinExistence type="predicted"/>
<keyword evidence="3" id="KW-1185">Reference proteome</keyword>
<gene>
    <name evidence="2" type="ORF">J2S02_002243</name>
</gene>
<dbReference type="Gene3D" id="1.10.10.10">
    <property type="entry name" value="Winged helix-like DNA-binding domain superfamily/Winged helix DNA-binding domain"/>
    <property type="match status" value="1"/>
</dbReference>
<evidence type="ECO:0000259" key="1">
    <source>
        <dbReference type="Pfam" id="PF03551"/>
    </source>
</evidence>
<evidence type="ECO:0000313" key="2">
    <source>
        <dbReference type="EMBL" id="MDQ0225899.1"/>
    </source>
</evidence>
<protein>
    <submittedName>
        <fullName evidence="2">DNA-binding PadR family transcriptional regulator</fullName>
    </submittedName>
</protein>
<dbReference type="InterPro" id="IPR036388">
    <property type="entry name" value="WH-like_DNA-bd_sf"/>
</dbReference>
<dbReference type="PANTHER" id="PTHR33169:SF13">
    <property type="entry name" value="PADR-FAMILY TRANSCRIPTIONAL REGULATOR"/>
    <property type="match status" value="1"/>
</dbReference>
<dbReference type="RefSeq" id="WP_174880301.1">
    <property type="nucleotide sequence ID" value="NZ_CADEPK010000142.1"/>
</dbReference>
<dbReference type="InterPro" id="IPR005149">
    <property type="entry name" value="Tscrpt_reg_PadR_N"/>
</dbReference>
<dbReference type="Proteomes" id="UP001232245">
    <property type="component" value="Unassembled WGS sequence"/>
</dbReference>
<accession>A0ABT9Z0W8</accession>
<keyword evidence="2" id="KW-0238">DNA-binding</keyword>
<dbReference type="GO" id="GO:0003677">
    <property type="term" value="F:DNA binding"/>
    <property type="evidence" value="ECO:0007669"/>
    <property type="project" value="UniProtKB-KW"/>
</dbReference>
<comment type="caution">
    <text evidence="2">The sequence shown here is derived from an EMBL/GenBank/DDBJ whole genome shotgun (WGS) entry which is preliminary data.</text>
</comment>
<dbReference type="PANTHER" id="PTHR33169">
    <property type="entry name" value="PADR-FAMILY TRANSCRIPTIONAL REGULATOR"/>
    <property type="match status" value="1"/>
</dbReference>
<evidence type="ECO:0000313" key="3">
    <source>
        <dbReference type="Proteomes" id="UP001232245"/>
    </source>
</evidence>
<feature type="domain" description="Transcription regulator PadR N-terminal" evidence="1">
    <location>
        <begin position="11"/>
        <end position="82"/>
    </location>
</feature>
<dbReference type="EMBL" id="JAUSTZ010000003">
    <property type="protein sequence ID" value="MDQ0225899.1"/>
    <property type="molecule type" value="Genomic_DNA"/>
</dbReference>
<organism evidence="2 3">
    <name type="scientific">Metabacillus niabensis</name>
    <dbReference type="NCBI Taxonomy" id="324854"/>
    <lineage>
        <taxon>Bacteria</taxon>
        <taxon>Bacillati</taxon>
        <taxon>Bacillota</taxon>
        <taxon>Bacilli</taxon>
        <taxon>Bacillales</taxon>
        <taxon>Bacillaceae</taxon>
        <taxon>Metabacillus</taxon>
    </lineage>
</organism>
<dbReference type="SUPFAM" id="SSF46785">
    <property type="entry name" value="Winged helix' DNA-binding domain"/>
    <property type="match status" value="1"/>
</dbReference>
<reference evidence="2 3" key="1">
    <citation type="submission" date="2023-07" db="EMBL/GenBank/DDBJ databases">
        <title>Genomic Encyclopedia of Type Strains, Phase IV (KMG-IV): sequencing the most valuable type-strain genomes for metagenomic binning, comparative biology and taxonomic classification.</title>
        <authorList>
            <person name="Goeker M."/>
        </authorList>
    </citation>
    <scope>NUCLEOTIDE SEQUENCE [LARGE SCALE GENOMIC DNA]</scope>
    <source>
        <strain evidence="2 3">DSM 17723</strain>
    </source>
</reference>
<dbReference type="InterPro" id="IPR052509">
    <property type="entry name" value="Metal_resp_DNA-bind_regulator"/>
</dbReference>
<name>A0ABT9Z0W8_9BACI</name>
<dbReference type="InterPro" id="IPR036390">
    <property type="entry name" value="WH_DNA-bd_sf"/>
</dbReference>
<sequence length="105" mass="11930">MKPLSESTYLVLLALYQEPLHGYGIIKMIDHISGGTFIIAPGTLYGILTNLVKQQYIETLSEEKDSRKKKTYLLTDIGKDALLNEFNRYKTMVDFSNQILAEGKK</sequence>
<dbReference type="Pfam" id="PF03551">
    <property type="entry name" value="PadR"/>
    <property type="match status" value="1"/>
</dbReference>